<evidence type="ECO:0000313" key="1">
    <source>
        <dbReference type="EMBL" id="SHJ26083.1"/>
    </source>
</evidence>
<name>A0A1M6HV79_9FLAO</name>
<reference evidence="2" key="1">
    <citation type="submission" date="2016-11" db="EMBL/GenBank/DDBJ databases">
        <authorList>
            <person name="Varghese N."/>
            <person name="Submissions S."/>
        </authorList>
    </citation>
    <scope>NUCLEOTIDE SEQUENCE [LARGE SCALE GENOMIC DNA]</scope>
    <source>
        <strain evidence="2">DSM 19858</strain>
    </source>
</reference>
<proteinExistence type="predicted"/>
<dbReference type="RefSeq" id="WP_072993401.1">
    <property type="nucleotide sequence ID" value="NZ_FQYU01000003.1"/>
</dbReference>
<evidence type="ECO:0000313" key="2">
    <source>
        <dbReference type="Proteomes" id="UP000184543"/>
    </source>
</evidence>
<protein>
    <recommendedName>
        <fullName evidence="3">CHRD domain-containing protein</fullName>
    </recommendedName>
</protein>
<keyword evidence="2" id="KW-1185">Reference proteome</keyword>
<organism evidence="1 2">
    <name type="scientific">Pseudozobellia thermophila</name>
    <dbReference type="NCBI Taxonomy" id="192903"/>
    <lineage>
        <taxon>Bacteria</taxon>
        <taxon>Pseudomonadati</taxon>
        <taxon>Bacteroidota</taxon>
        <taxon>Flavobacteriia</taxon>
        <taxon>Flavobacteriales</taxon>
        <taxon>Flavobacteriaceae</taxon>
        <taxon>Pseudozobellia</taxon>
    </lineage>
</organism>
<accession>A0A1M6HV79</accession>
<sequence>MEKHITNILLVALISVGLLSCEQERLEPILTTAEGGGTLTQYIAYSVESTDPGGANVNGRVVFWKNNLDQTLVQIALYNTIEGEMHPAVILSGPVGDETTTMMELDDVSGDTGEFGSSKFFVISDTAFYDSILEMDAHINIYLGPSDNTIVATGGLGTNAEAVESN</sequence>
<dbReference type="Proteomes" id="UP000184543">
    <property type="component" value="Unassembled WGS sequence"/>
</dbReference>
<dbReference type="EMBL" id="FQYU01000003">
    <property type="protein sequence ID" value="SHJ26083.1"/>
    <property type="molecule type" value="Genomic_DNA"/>
</dbReference>
<dbReference type="OrthoDB" id="1177316at2"/>
<dbReference type="AlphaFoldDB" id="A0A1M6HV79"/>
<evidence type="ECO:0008006" key="3">
    <source>
        <dbReference type="Google" id="ProtNLM"/>
    </source>
</evidence>
<dbReference type="STRING" id="192903.SAMN04488513_103196"/>
<gene>
    <name evidence="1" type="ORF">SAMN04488513_103196</name>
</gene>
<dbReference type="PROSITE" id="PS51257">
    <property type="entry name" value="PROKAR_LIPOPROTEIN"/>
    <property type="match status" value="1"/>
</dbReference>